<feature type="coiled-coil region" evidence="4">
    <location>
        <begin position="613"/>
        <end position="668"/>
    </location>
</feature>
<evidence type="ECO:0000256" key="4">
    <source>
        <dbReference type="SAM" id="Coils"/>
    </source>
</evidence>
<evidence type="ECO:0000256" key="2">
    <source>
        <dbReference type="ARBA" id="ARBA00011322"/>
    </source>
</evidence>
<evidence type="ECO:0000256" key="3">
    <source>
        <dbReference type="ARBA" id="ARBA00013368"/>
    </source>
</evidence>
<dbReference type="Proteomes" id="UP000782705">
    <property type="component" value="Unassembled WGS sequence"/>
</dbReference>
<dbReference type="SUPFAM" id="SSF52540">
    <property type="entry name" value="P-loop containing nucleoside triphosphate hydrolases"/>
    <property type="match status" value="2"/>
</dbReference>
<keyword evidence="7" id="KW-1185">Reference proteome</keyword>
<dbReference type="Pfam" id="PF13476">
    <property type="entry name" value="AAA_23"/>
    <property type="match status" value="1"/>
</dbReference>
<feature type="coiled-coil region" evidence="4">
    <location>
        <begin position="188"/>
        <end position="302"/>
    </location>
</feature>
<feature type="coiled-coil region" evidence="4">
    <location>
        <begin position="763"/>
        <end position="790"/>
    </location>
</feature>
<protein>
    <recommendedName>
        <fullName evidence="3">Nuclease SbcCD subunit C</fullName>
    </recommendedName>
</protein>
<evidence type="ECO:0000256" key="1">
    <source>
        <dbReference type="ARBA" id="ARBA00006930"/>
    </source>
</evidence>
<evidence type="ECO:0000313" key="6">
    <source>
        <dbReference type="EMBL" id="KAF1302089.1"/>
    </source>
</evidence>
<dbReference type="InterPro" id="IPR027417">
    <property type="entry name" value="P-loop_NTPase"/>
</dbReference>
<dbReference type="Pfam" id="PF13558">
    <property type="entry name" value="SbcC_Walker_B"/>
    <property type="match status" value="1"/>
</dbReference>
<sequence length="1029" mass="118398">MQPRKLTMKNFGPFINESVDFGDFQDAGLFLISGKTGAGKTTIFDSMTFALFGETSGQLRTGKEMRSMFATPEEATSVTFTFEHQGLLYEIERLPEQEIQKKRGDGTRKQTAKVCLTIYDNNQVVRQYSKRTEVDAFIKELLHVDAKQFFQIILLPQGEFRNFLIASSNDKEKLLRNLFGTEIYQRVIEWLHKEKRALEQQLSKQQDQMTSLLSRFQWQEEKAFVSLAETLTDWQQDIAVLTEEINAKQDQLTLAKKQETQAEEQLYAAKNLAKIQEEYQQLQAKKTKLDEQKQSMDEIRQQIACLSWLDKHAHLLTNTTNARVEYEDTLQQFEHLQQQIASNEEAQVAWQEAETEMKAKRQQLTEIQAQLQRIENLLPIAKEVTEITNSETRVAEEVEMFTAKMQQVSTQLADWEQTWQATQRQLAKKETLQQAEMRYIQGEQLVHRWQEQTTAWQKTQQFVVEYQEEAVALQEKKAQLATTLTKVSEQFKTCRSDNAKMQIARLQLLLVEDEPCPVCGSTEHHLEATETFSSEEIAESEQQLNELEQQVKQVEQELQEVTLQLATNETRQIEFATTSEQQQQNLQLLTNECHEVLGKQVPSDALALLANDICKQKEQLEEAEQKKVELEATKEQLDQQLKDEQQKQQEKIQQLQQLQTQKELLQKQLQGRTLAELQTELDQQMATQQKLVTVLDEHQQAGEQLKLTTASLAEAQKQQGKLKQIQQQKVTECEEELATVLSENAFGFTEESMHTTLPQVTQLPELQQQADVYDQQIQFVKQRLEELAESVQQPAPDIDAFVEVHQVAKAQTEQLQAKMIQQQEIMRQNQQLFEECQQLYETTNQQLTKLGQLEQLYQTMSGDNPEKISIERYVLQSFLAEILEVANQRLINLTKGRYQFLLAEEKGSYRRSTGLEINIFDDNAGMTRRAHTLSGGESFIAALALALSLADVIQNRAGGIAIEALFIDEGFGSLDEESLEMAMEALEMIENEGRMIGIISHVRELKERIQQQLKVQTTGTGQSHIKSVV</sequence>
<reference evidence="6 7" key="1">
    <citation type="submission" date="2016-06" db="EMBL/GenBank/DDBJ databases">
        <title>Four novel species of enterococci isolated from chicken manure.</title>
        <authorList>
            <person name="Van Tyne D."/>
        </authorList>
    </citation>
    <scope>NUCLEOTIDE SEQUENCE [LARGE SCALE GENOMIC DNA]</scope>
    <source>
        <strain evidence="6 7">CU12B</strain>
    </source>
</reference>
<proteinExistence type="inferred from homology"/>
<feature type="domain" description="Rad50/SbcC-type AAA" evidence="5">
    <location>
        <begin position="5"/>
        <end position="214"/>
    </location>
</feature>
<comment type="similarity">
    <text evidence="1">Belongs to the SMC family. SbcC subfamily.</text>
</comment>
<feature type="coiled-coil region" evidence="4">
    <location>
        <begin position="326"/>
        <end position="377"/>
    </location>
</feature>
<evidence type="ECO:0000259" key="5">
    <source>
        <dbReference type="Pfam" id="PF13476"/>
    </source>
</evidence>
<keyword evidence="4" id="KW-0175">Coiled coil</keyword>
<gene>
    <name evidence="6" type="ORF">BAU17_01580</name>
</gene>
<organism evidence="6 7">
    <name type="scientific">Candidatus Enterococcus willemsii</name>
    <dbReference type="NCBI Taxonomy" id="1857215"/>
    <lineage>
        <taxon>Bacteria</taxon>
        <taxon>Bacillati</taxon>
        <taxon>Bacillota</taxon>
        <taxon>Bacilli</taxon>
        <taxon>Lactobacillales</taxon>
        <taxon>Enterococcaceae</taxon>
        <taxon>Enterococcus</taxon>
    </lineage>
</organism>
<dbReference type="RefSeq" id="WP_161903068.1">
    <property type="nucleotide sequence ID" value="NZ_MAEL01000054.1"/>
</dbReference>
<name>A0ABQ6YWK9_9ENTE</name>
<accession>A0ABQ6YWK9</accession>
<dbReference type="EMBL" id="MAEL01000054">
    <property type="protein sequence ID" value="KAF1302089.1"/>
    <property type="molecule type" value="Genomic_DNA"/>
</dbReference>
<comment type="subunit">
    <text evidence="2">Heterodimer of SbcC and SbcD.</text>
</comment>
<feature type="coiled-coil region" evidence="4">
    <location>
        <begin position="530"/>
        <end position="571"/>
    </location>
</feature>
<dbReference type="Gene3D" id="3.40.50.300">
    <property type="entry name" value="P-loop containing nucleotide triphosphate hydrolases"/>
    <property type="match status" value="2"/>
</dbReference>
<dbReference type="PANTHER" id="PTHR32114:SF2">
    <property type="entry name" value="ABC TRANSPORTER ABCH.3"/>
    <property type="match status" value="1"/>
</dbReference>
<evidence type="ECO:0000313" key="7">
    <source>
        <dbReference type="Proteomes" id="UP000782705"/>
    </source>
</evidence>
<dbReference type="InterPro" id="IPR038729">
    <property type="entry name" value="Rad50/SbcC_AAA"/>
</dbReference>
<comment type="caution">
    <text evidence="6">The sequence shown here is derived from an EMBL/GenBank/DDBJ whole genome shotgun (WGS) entry which is preliminary data.</text>
</comment>
<dbReference type="PANTHER" id="PTHR32114">
    <property type="entry name" value="ABC TRANSPORTER ABCH.3"/>
    <property type="match status" value="1"/>
</dbReference>